<organism evidence="1">
    <name type="scientific">viral metagenome</name>
    <dbReference type="NCBI Taxonomy" id="1070528"/>
    <lineage>
        <taxon>unclassified sequences</taxon>
        <taxon>metagenomes</taxon>
        <taxon>organismal metagenomes</taxon>
    </lineage>
</organism>
<dbReference type="AlphaFoldDB" id="A0A6C0B034"/>
<dbReference type="InterPro" id="IPR046163">
    <property type="entry name" value="DUF6165"/>
</dbReference>
<protein>
    <submittedName>
        <fullName evidence="1">Uncharacterized protein</fullName>
    </submittedName>
</protein>
<dbReference type="Pfam" id="PF19662">
    <property type="entry name" value="DUF6165"/>
    <property type="match status" value="1"/>
</dbReference>
<dbReference type="EMBL" id="MN739043">
    <property type="protein sequence ID" value="QHS85416.1"/>
    <property type="molecule type" value="Genomic_DNA"/>
</dbReference>
<accession>A0A6C0B034</accession>
<reference evidence="1" key="1">
    <citation type="journal article" date="2020" name="Nature">
        <title>Giant virus diversity and host interactions through global metagenomics.</title>
        <authorList>
            <person name="Schulz F."/>
            <person name="Roux S."/>
            <person name="Paez-Espino D."/>
            <person name="Jungbluth S."/>
            <person name="Walsh D.A."/>
            <person name="Denef V.J."/>
            <person name="McMahon K.D."/>
            <person name="Konstantinidis K.T."/>
            <person name="Eloe-Fadrosh E.A."/>
            <person name="Kyrpides N.C."/>
            <person name="Woyke T."/>
        </authorList>
    </citation>
    <scope>NUCLEOTIDE SEQUENCE</scope>
    <source>
        <strain evidence="1">GVMAG-M-3300009182-78</strain>
    </source>
</reference>
<name>A0A6C0B034_9ZZZZ</name>
<proteinExistence type="predicted"/>
<sequence>MSNNELIYLPVSLGEAIDKLTILDIKLDKIKEDHRRNDVQKEYELLYEKLKEFLTKYNDLYLSMKKVNLMIWDMMDILRDGCISNEEYLKVCKECVEYNDIRFRVKNKINYTSNSLLKEQKSYKVNRLVIEVANNISNMEEFVRPIRYYSFFYDEIVIRHCENSQLKDIFYYDPTIIFIENEDGLNYKENSKKHFVFKNDFYDKEQINSVFELTEDAINAIL</sequence>
<evidence type="ECO:0000313" key="1">
    <source>
        <dbReference type="EMBL" id="QHS85416.1"/>
    </source>
</evidence>